<evidence type="ECO:0000256" key="5">
    <source>
        <dbReference type="ARBA" id="ARBA00022842"/>
    </source>
</evidence>
<dbReference type="InterPro" id="IPR005844">
    <property type="entry name" value="A-D-PHexomutase_a/b/a-I"/>
</dbReference>
<dbReference type="CDD" id="cd03089">
    <property type="entry name" value="PMM_PGM"/>
    <property type="match status" value="1"/>
</dbReference>
<keyword evidence="4 7" id="KW-0479">Metal-binding</keyword>
<dbReference type="Pfam" id="PF02879">
    <property type="entry name" value="PGM_PMM_II"/>
    <property type="match status" value="1"/>
</dbReference>
<proteinExistence type="inferred from homology"/>
<evidence type="ECO:0008006" key="14">
    <source>
        <dbReference type="Google" id="ProtNLM"/>
    </source>
</evidence>
<dbReference type="InterPro" id="IPR005845">
    <property type="entry name" value="A-D-PHexomutase_a/b/a-II"/>
</dbReference>
<dbReference type="GO" id="GO:0000287">
    <property type="term" value="F:magnesium ion binding"/>
    <property type="evidence" value="ECO:0007669"/>
    <property type="project" value="InterPro"/>
</dbReference>
<dbReference type="Gene3D" id="3.40.120.10">
    <property type="entry name" value="Alpha-D-Glucose-1,6-Bisphosphate, subunit A, domain 3"/>
    <property type="match status" value="3"/>
</dbReference>
<evidence type="ECO:0000256" key="4">
    <source>
        <dbReference type="ARBA" id="ARBA00022723"/>
    </source>
</evidence>
<evidence type="ECO:0000259" key="11">
    <source>
        <dbReference type="Pfam" id="PF02880"/>
    </source>
</evidence>
<dbReference type="InterPro" id="IPR036900">
    <property type="entry name" value="A-D-PHexomutase_C_sf"/>
</dbReference>
<dbReference type="Gene3D" id="3.30.310.50">
    <property type="entry name" value="Alpha-D-phosphohexomutase, C-terminal domain"/>
    <property type="match status" value="1"/>
</dbReference>
<dbReference type="Pfam" id="PF00408">
    <property type="entry name" value="PGM_PMM_IV"/>
    <property type="match status" value="1"/>
</dbReference>
<evidence type="ECO:0000259" key="9">
    <source>
        <dbReference type="Pfam" id="PF02878"/>
    </source>
</evidence>
<dbReference type="GO" id="GO:0005975">
    <property type="term" value="P:carbohydrate metabolic process"/>
    <property type="evidence" value="ECO:0007669"/>
    <property type="project" value="InterPro"/>
</dbReference>
<keyword evidence="3" id="KW-0597">Phosphoprotein</keyword>
<dbReference type="InterPro" id="IPR016066">
    <property type="entry name" value="A-D-PHexomutase_CS"/>
</dbReference>
<feature type="domain" description="Alpha-D-phosphohexomutase alpha/beta/alpha" evidence="11">
    <location>
        <begin position="280"/>
        <end position="386"/>
    </location>
</feature>
<comment type="cofactor">
    <cofactor evidence="1">
        <name>Mg(2+)</name>
        <dbReference type="ChEBI" id="CHEBI:18420"/>
    </cofactor>
</comment>
<dbReference type="PANTHER" id="PTHR43771:SF1">
    <property type="entry name" value="PHOSPHOMANNOMUTASE"/>
    <property type="match status" value="1"/>
</dbReference>
<dbReference type="PANTHER" id="PTHR43771">
    <property type="entry name" value="PHOSPHOMANNOMUTASE"/>
    <property type="match status" value="1"/>
</dbReference>
<organism evidence="12 13">
    <name type="scientific">Marine Group III euryarchaeote</name>
    <dbReference type="NCBI Taxonomy" id="2173149"/>
    <lineage>
        <taxon>Archaea</taxon>
        <taxon>Methanobacteriati</taxon>
        <taxon>Thermoplasmatota</taxon>
        <taxon>Thermoplasmata</taxon>
        <taxon>Candidatus Thermoprofundales</taxon>
    </lineage>
</organism>
<dbReference type="EMBL" id="DUAV01000004">
    <property type="protein sequence ID" value="HIG62986.1"/>
    <property type="molecule type" value="Genomic_DNA"/>
</dbReference>
<evidence type="ECO:0000256" key="3">
    <source>
        <dbReference type="ARBA" id="ARBA00022553"/>
    </source>
</evidence>
<accession>A0A7C8DHN5</accession>
<dbReference type="SUPFAM" id="SSF53738">
    <property type="entry name" value="Phosphoglucomutase, first 3 domains"/>
    <property type="match status" value="3"/>
</dbReference>
<keyword evidence="6" id="KW-0413">Isomerase</keyword>
<feature type="domain" description="Alpha-D-phosphohexomutase alpha/beta/alpha" evidence="10">
    <location>
        <begin position="187"/>
        <end position="274"/>
    </location>
</feature>
<feature type="domain" description="Alpha-D-phosphohexomutase alpha/beta/alpha" evidence="9">
    <location>
        <begin position="26"/>
        <end position="145"/>
    </location>
</feature>
<evidence type="ECO:0000256" key="7">
    <source>
        <dbReference type="RuleBase" id="RU004326"/>
    </source>
</evidence>
<dbReference type="Proteomes" id="UP000589516">
    <property type="component" value="Unassembled WGS sequence"/>
</dbReference>
<dbReference type="InterPro" id="IPR005841">
    <property type="entry name" value="Alpha-D-phosphohexomutase_SF"/>
</dbReference>
<dbReference type="PROSITE" id="PS00710">
    <property type="entry name" value="PGM_PMM"/>
    <property type="match status" value="1"/>
</dbReference>
<evidence type="ECO:0000256" key="6">
    <source>
        <dbReference type="ARBA" id="ARBA00023235"/>
    </source>
</evidence>
<evidence type="ECO:0000313" key="12">
    <source>
        <dbReference type="EMBL" id="HIG62986.1"/>
    </source>
</evidence>
<dbReference type="AlphaFoldDB" id="A0A7C8DHN5"/>
<dbReference type="GO" id="GO:0016868">
    <property type="term" value="F:intramolecular phosphotransferase activity"/>
    <property type="evidence" value="ECO:0007669"/>
    <property type="project" value="InterPro"/>
</dbReference>
<evidence type="ECO:0000256" key="2">
    <source>
        <dbReference type="ARBA" id="ARBA00010231"/>
    </source>
</evidence>
<comment type="similarity">
    <text evidence="2 7">Belongs to the phosphohexose mutase family.</text>
</comment>
<dbReference type="SUPFAM" id="SSF55957">
    <property type="entry name" value="Phosphoglucomutase, C-terminal domain"/>
    <property type="match status" value="1"/>
</dbReference>
<dbReference type="InterPro" id="IPR005846">
    <property type="entry name" value="A-D-PHexomutase_a/b/a-III"/>
</dbReference>
<keyword evidence="5 7" id="KW-0460">Magnesium</keyword>
<evidence type="ECO:0000259" key="8">
    <source>
        <dbReference type="Pfam" id="PF00408"/>
    </source>
</evidence>
<comment type="caution">
    <text evidence="12">The sequence shown here is derived from an EMBL/GenBank/DDBJ whole genome shotgun (WGS) entry which is preliminary data.</text>
</comment>
<sequence>MAAHRLRGRHLYNTPRMRRRMVAPRNIFRAYDIRGIYGSELTLVTAERVGATFAAYLASKGASGRICIGRDARTSSPDLEAAVTAGLRSGGCDVESVGMVPIPVANWWTWRGDFAGGVYITASHNPAEYNGIRFRHPDGTGFTDGNTEVRDLFFAGEPPSAAARGGLSRVPEAEVLELFSAFAAERISSLAGMRIALDPGNGVGGVILESLFQRFGATTEIINGEPDGRFPNRPSEPAPKNIGALMDLVAAGDFDCGIAFDGDCDRCVFVDDRGRAVPTEKIGILLVPELLKLRQGPVLANVPCSMVLEDEIPKLGAKLVWIRVGDVFVCEELKKHDAILALEISAHLFAPDLTEFLFDDPLIISLKVLELLRASGRKLSELADEIPSLPYEELKFACPDETKFDLNAALQADFTARGYRVETIDGVKVWLDDGWVLLRPSNTQPVMRMFIEARTPERLAEIRTEFTAEYEQALTSLSG</sequence>
<dbReference type="InterPro" id="IPR005843">
    <property type="entry name" value="A-D-PHexomutase_C"/>
</dbReference>
<protein>
    <recommendedName>
        <fullName evidence="14">Phosphomannomutase/phosphoglucomutase</fullName>
    </recommendedName>
</protein>
<gene>
    <name evidence="12" type="ORF">EYQ16_00465</name>
</gene>
<dbReference type="Pfam" id="PF02880">
    <property type="entry name" value="PGM_PMM_III"/>
    <property type="match status" value="1"/>
</dbReference>
<dbReference type="InterPro" id="IPR016055">
    <property type="entry name" value="A-D-PHexomutase_a/b/a-I/II/III"/>
</dbReference>
<evidence type="ECO:0000256" key="1">
    <source>
        <dbReference type="ARBA" id="ARBA00001946"/>
    </source>
</evidence>
<evidence type="ECO:0000259" key="10">
    <source>
        <dbReference type="Pfam" id="PF02879"/>
    </source>
</evidence>
<dbReference type="Pfam" id="PF02878">
    <property type="entry name" value="PGM_PMM_I"/>
    <property type="match status" value="1"/>
</dbReference>
<dbReference type="PRINTS" id="PR00509">
    <property type="entry name" value="PGMPMM"/>
</dbReference>
<evidence type="ECO:0000313" key="13">
    <source>
        <dbReference type="Proteomes" id="UP000589516"/>
    </source>
</evidence>
<name>A0A7C8DHN5_9ARCH</name>
<reference evidence="13" key="1">
    <citation type="journal article" date="2019" name="bioRxiv">
        <title>Genome diversification in globally distributed novel marine Proteobacteria is linked to environmental adaptation.</title>
        <authorList>
            <person name="Zhou Z."/>
            <person name="Tran P.Q."/>
            <person name="Kieft K."/>
            <person name="Anantharaman K."/>
        </authorList>
    </citation>
    <scope>NUCLEOTIDE SEQUENCE [LARGE SCALE GENOMIC DNA]</scope>
</reference>
<feature type="domain" description="Alpha-D-phosphohexomutase C-terminal" evidence="8">
    <location>
        <begin position="393"/>
        <end position="467"/>
    </location>
</feature>